<feature type="transmembrane region" description="Helical" evidence="10">
    <location>
        <begin position="20"/>
        <end position="40"/>
    </location>
</feature>
<evidence type="ECO:0000256" key="3">
    <source>
        <dbReference type="ARBA" id="ARBA00022106"/>
    </source>
</evidence>
<feature type="transmembrane region" description="Helical" evidence="10">
    <location>
        <begin position="369"/>
        <end position="389"/>
    </location>
</feature>
<dbReference type="Proteomes" id="UP000184114">
    <property type="component" value="Unassembled WGS sequence"/>
</dbReference>
<gene>
    <name evidence="11" type="ORF">SAMN02745784_01075</name>
</gene>
<feature type="transmembrane region" description="Helical" evidence="10">
    <location>
        <begin position="52"/>
        <end position="76"/>
    </location>
</feature>
<evidence type="ECO:0000256" key="10">
    <source>
        <dbReference type="SAM" id="Phobius"/>
    </source>
</evidence>
<accession>A0A1M4UH23</accession>
<name>A0A1M4UH23_9FIRM</name>
<feature type="transmembrane region" description="Helical" evidence="10">
    <location>
        <begin position="238"/>
        <end position="259"/>
    </location>
</feature>
<dbReference type="InterPro" id="IPR045070">
    <property type="entry name" value="MATE_MepA-like"/>
</dbReference>
<dbReference type="Pfam" id="PF01554">
    <property type="entry name" value="MatE"/>
    <property type="match status" value="2"/>
</dbReference>
<evidence type="ECO:0000256" key="2">
    <source>
        <dbReference type="ARBA" id="ARBA00008417"/>
    </source>
</evidence>
<dbReference type="PANTHER" id="PTHR43823">
    <property type="entry name" value="SPORULATION PROTEIN YKVU"/>
    <property type="match status" value="1"/>
</dbReference>
<dbReference type="RefSeq" id="WP_072973994.1">
    <property type="nucleotide sequence ID" value="NZ_FQTY01000003.1"/>
</dbReference>
<dbReference type="PIRSF" id="PIRSF006603">
    <property type="entry name" value="DinF"/>
    <property type="match status" value="1"/>
</dbReference>
<evidence type="ECO:0000256" key="6">
    <source>
        <dbReference type="ARBA" id="ARBA00022692"/>
    </source>
</evidence>
<proteinExistence type="inferred from homology"/>
<dbReference type="AlphaFoldDB" id="A0A1M4UH23"/>
<dbReference type="CDD" id="cd13143">
    <property type="entry name" value="MATE_MepA_like"/>
    <property type="match status" value="1"/>
</dbReference>
<dbReference type="PANTHER" id="PTHR43823:SF3">
    <property type="entry name" value="MULTIDRUG EXPORT PROTEIN MEPA"/>
    <property type="match status" value="1"/>
</dbReference>
<keyword evidence="12" id="KW-1185">Reference proteome</keyword>
<feature type="transmembrane region" description="Helical" evidence="10">
    <location>
        <begin position="173"/>
        <end position="192"/>
    </location>
</feature>
<dbReference type="EMBL" id="FQTY01000003">
    <property type="protein sequence ID" value="SHE55850.1"/>
    <property type="molecule type" value="Genomic_DNA"/>
</dbReference>
<dbReference type="InterPro" id="IPR048279">
    <property type="entry name" value="MdtK-like"/>
</dbReference>
<protein>
    <recommendedName>
        <fullName evidence="3">Multidrug export protein MepA</fullName>
    </recommendedName>
</protein>
<dbReference type="STRING" id="1123404.SAMN02745784_01075"/>
<reference evidence="12" key="1">
    <citation type="submission" date="2016-11" db="EMBL/GenBank/DDBJ databases">
        <authorList>
            <person name="Varghese N."/>
            <person name="Submissions S."/>
        </authorList>
    </citation>
    <scope>NUCLEOTIDE SEQUENCE [LARGE SCALE GENOMIC DNA]</scope>
    <source>
        <strain evidence="12">DSM 18095</strain>
    </source>
</reference>
<evidence type="ECO:0000313" key="12">
    <source>
        <dbReference type="Proteomes" id="UP000184114"/>
    </source>
</evidence>
<evidence type="ECO:0000256" key="4">
    <source>
        <dbReference type="ARBA" id="ARBA00022448"/>
    </source>
</evidence>
<evidence type="ECO:0000313" key="11">
    <source>
        <dbReference type="EMBL" id="SHE55850.1"/>
    </source>
</evidence>
<comment type="similarity">
    <text evidence="2">Belongs to the multi antimicrobial extrusion (MATE) (TC 2.A.66.1) family. MepA subfamily.</text>
</comment>
<feature type="transmembrane region" description="Helical" evidence="10">
    <location>
        <begin position="279"/>
        <end position="300"/>
    </location>
</feature>
<dbReference type="GO" id="GO:0005886">
    <property type="term" value="C:plasma membrane"/>
    <property type="evidence" value="ECO:0007669"/>
    <property type="project" value="UniProtKB-SubCell"/>
</dbReference>
<sequence length="458" mass="49722">MDKENERKKLLGEEPIGKLLIKFSIPAITGMIVNALYNVVDRIFIGKGVGELAIGGIFISLPISLIIMAFSMLIGIGGNTLVSIKLGQNRKEEAEKVAGNSFVLLILISSFISIFGLMFLKPLLNIFGASPSNFGYAYDYMKIILIGAPLQAIGFGMNNFIRGEGNPTIAMKTMLIGAISNTILDPIFIFLFDMGVEGAALATIISQGLSSIWVMRYFFSGKSMLNVKKEYLRLKPDIIKNIVLIGLGPFSMQLAGSIVTVLLNNSLKTYGGDLANSSMAVINSVAMMVMMPIFGINQGAQPIIGFNYGAKKYSRVKTTLKYAIIGATAITIFGFIFTQLFPVKLYEIFIPKGGQIAEISRIGVPGMRIYLSMFPIIGFQVVSSNYFQATGKPKQAMLLSLSRQVLVLIPALIILPKIFGLTGVWLAGPISDLIASVITAYFIINSVKNLGDDIIEEN</sequence>
<organism evidence="11 12">
    <name type="scientific">Tissierella praeacuta DSM 18095</name>
    <dbReference type="NCBI Taxonomy" id="1123404"/>
    <lineage>
        <taxon>Bacteria</taxon>
        <taxon>Bacillati</taxon>
        <taxon>Bacillota</taxon>
        <taxon>Tissierellia</taxon>
        <taxon>Tissierellales</taxon>
        <taxon>Tissierellaceae</taxon>
        <taxon>Tissierella</taxon>
    </lineage>
</organism>
<feature type="transmembrane region" description="Helical" evidence="10">
    <location>
        <begin position="140"/>
        <end position="161"/>
    </location>
</feature>
<dbReference type="NCBIfam" id="TIGR00797">
    <property type="entry name" value="matE"/>
    <property type="match status" value="1"/>
</dbReference>
<evidence type="ECO:0000256" key="1">
    <source>
        <dbReference type="ARBA" id="ARBA00004651"/>
    </source>
</evidence>
<dbReference type="GO" id="GO:0015297">
    <property type="term" value="F:antiporter activity"/>
    <property type="evidence" value="ECO:0007669"/>
    <property type="project" value="InterPro"/>
</dbReference>
<comment type="subcellular location">
    <subcellularLocation>
        <location evidence="1">Cell membrane</location>
        <topology evidence="1">Multi-pass membrane protein</topology>
    </subcellularLocation>
</comment>
<dbReference type="GO" id="GO:0042910">
    <property type="term" value="F:xenobiotic transmembrane transporter activity"/>
    <property type="evidence" value="ECO:0007669"/>
    <property type="project" value="InterPro"/>
</dbReference>
<dbReference type="GeneID" id="90996104"/>
<keyword evidence="6 10" id="KW-0812">Transmembrane</keyword>
<feature type="transmembrane region" description="Helical" evidence="10">
    <location>
        <begin position="198"/>
        <end position="218"/>
    </location>
</feature>
<dbReference type="InterPro" id="IPR051327">
    <property type="entry name" value="MATE_MepA_subfamily"/>
</dbReference>
<feature type="transmembrane region" description="Helical" evidence="10">
    <location>
        <begin position="97"/>
        <end position="120"/>
    </location>
</feature>
<evidence type="ECO:0000256" key="8">
    <source>
        <dbReference type="ARBA" id="ARBA00023136"/>
    </source>
</evidence>
<keyword evidence="9" id="KW-0046">Antibiotic resistance</keyword>
<dbReference type="GO" id="GO:0046677">
    <property type="term" value="P:response to antibiotic"/>
    <property type="evidence" value="ECO:0007669"/>
    <property type="project" value="UniProtKB-KW"/>
</dbReference>
<evidence type="ECO:0000256" key="5">
    <source>
        <dbReference type="ARBA" id="ARBA00022475"/>
    </source>
</evidence>
<keyword evidence="7 10" id="KW-1133">Transmembrane helix</keyword>
<feature type="transmembrane region" description="Helical" evidence="10">
    <location>
        <begin position="320"/>
        <end position="341"/>
    </location>
</feature>
<dbReference type="InterPro" id="IPR002528">
    <property type="entry name" value="MATE_fam"/>
</dbReference>
<evidence type="ECO:0000256" key="9">
    <source>
        <dbReference type="ARBA" id="ARBA00023251"/>
    </source>
</evidence>
<keyword evidence="5" id="KW-1003">Cell membrane</keyword>
<evidence type="ECO:0000256" key="7">
    <source>
        <dbReference type="ARBA" id="ARBA00022989"/>
    </source>
</evidence>
<keyword evidence="4" id="KW-0813">Transport</keyword>
<keyword evidence="8 10" id="KW-0472">Membrane</keyword>
<feature type="transmembrane region" description="Helical" evidence="10">
    <location>
        <begin position="401"/>
        <end position="419"/>
    </location>
</feature>